<protein>
    <submittedName>
        <fullName evidence="1">Uncharacterized protein</fullName>
    </submittedName>
</protein>
<proteinExistence type="predicted"/>
<gene>
    <name evidence="1" type="primary">g9130</name>
    <name evidence="1" type="ORF">NpPPO83_00009130</name>
</gene>
<organism evidence="1 2">
    <name type="scientific">Neofusicoccum parvum</name>
    <dbReference type="NCBI Taxonomy" id="310453"/>
    <lineage>
        <taxon>Eukaryota</taxon>
        <taxon>Fungi</taxon>
        <taxon>Dikarya</taxon>
        <taxon>Ascomycota</taxon>
        <taxon>Pezizomycotina</taxon>
        <taxon>Dothideomycetes</taxon>
        <taxon>Dothideomycetes incertae sedis</taxon>
        <taxon>Botryosphaeriales</taxon>
        <taxon>Botryosphaeriaceae</taxon>
        <taxon>Neofusicoccum</taxon>
    </lineage>
</organism>
<keyword evidence="2" id="KW-1185">Reference proteome</keyword>
<comment type="caution">
    <text evidence="1">The sequence shown here is derived from an EMBL/GenBank/DDBJ whole genome shotgun (WGS) entry which is preliminary data.</text>
</comment>
<evidence type="ECO:0000313" key="2">
    <source>
        <dbReference type="Proteomes" id="UP001165186"/>
    </source>
</evidence>
<dbReference type="Proteomes" id="UP001165186">
    <property type="component" value="Unassembled WGS sequence"/>
</dbReference>
<evidence type="ECO:0000313" key="1">
    <source>
        <dbReference type="EMBL" id="GME42058.1"/>
    </source>
</evidence>
<dbReference type="EMBL" id="BSXG01000101">
    <property type="protein sequence ID" value="GME42058.1"/>
    <property type="molecule type" value="Genomic_DNA"/>
</dbReference>
<accession>A0ACB5SHZ1</accession>
<sequence length="218" mass="24880">MGVEFSGSLSRDFLRADSPGLTGKDGYFGLTWDDPTAYVTSVLDEIMFRTAVDAARADAFEHVYQGNEDYNFSYFPRPQRLEVVETRTAQVFRSNYNFLAAALAVMALATLVVVPTFYDYWMLGRDTSLNPVEIAKAFGAPILHDARSSASAEELLKEVGVVNLIIFNRFHQYLLMFILLLHRLLLLIVIIIIITIFFFFYIPDLITSRVRYYPSICR</sequence>
<reference evidence="1" key="1">
    <citation type="submission" date="2024-09" db="EMBL/GenBank/DDBJ databases">
        <title>Draft Genome Sequences of Neofusicoccum parvum.</title>
        <authorList>
            <person name="Ashida A."/>
            <person name="Camagna M."/>
            <person name="Tanaka A."/>
            <person name="Takemoto D."/>
        </authorList>
    </citation>
    <scope>NUCLEOTIDE SEQUENCE</scope>
    <source>
        <strain evidence="1">PPO83</strain>
    </source>
</reference>
<name>A0ACB5SHZ1_9PEZI</name>